<accession>A0A4R6UX44</accession>
<evidence type="ECO:0000256" key="3">
    <source>
        <dbReference type="ARBA" id="ARBA00022475"/>
    </source>
</evidence>
<dbReference type="GO" id="GO:0005886">
    <property type="term" value="C:plasma membrane"/>
    <property type="evidence" value="ECO:0007669"/>
    <property type="project" value="UniProtKB-SubCell"/>
</dbReference>
<comment type="subcellular location">
    <subcellularLocation>
        <location evidence="2">Cell membrane</location>
    </subcellularLocation>
    <subcellularLocation>
        <location evidence="1">Membrane</location>
        <topology evidence="1">Single-pass membrane protein</topology>
    </subcellularLocation>
</comment>
<keyword evidence="3" id="KW-1003">Cell membrane</keyword>
<evidence type="ECO:0000256" key="1">
    <source>
        <dbReference type="ARBA" id="ARBA00004167"/>
    </source>
</evidence>
<dbReference type="PANTHER" id="PTHR38035">
    <property type="entry name" value="UPF0070 PROTEIN YFGM"/>
    <property type="match status" value="1"/>
</dbReference>
<name>A0A4R6UX44_9GAMM</name>
<evidence type="ECO:0000313" key="10">
    <source>
        <dbReference type="EMBL" id="TDQ48164.1"/>
    </source>
</evidence>
<feature type="transmembrane region" description="Helical" evidence="8">
    <location>
        <begin position="21"/>
        <end position="42"/>
    </location>
</feature>
<evidence type="ECO:0000256" key="4">
    <source>
        <dbReference type="ARBA" id="ARBA00022692"/>
    </source>
</evidence>
<dbReference type="GO" id="GO:0044877">
    <property type="term" value="F:protein-containing complex binding"/>
    <property type="evidence" value="ECO:0007669"/>
    <property type="project" value="InterPro"/>
</dbReference>
<evidence type="ECO:0000256" key="2">
    <source>
        <dbReference type="ARBA" id="ARBA00004236"/>
    </source>
</evidence>
<dbReference type="AlphaFoldDB" id="A0A4R6UX44"/>
<evidence type="ECO:0000256" key="6">
    <source>
        <dbReference type="ARBA" id="ARBA00023136"/>
    </source>
</evidence>
<keyword evidence="4 8" id="KW-0812">Transmembrane</keyword>
<keyword evidence="7" id="KW-0143">Chaperone</keyword>
<evidence type="ECO:0000256" key="5">
    <source>
        <dbReference type="ARBA" id="ARBA00022989"/>
    </source>
</evidence>
<organism evidence="10 11">
    <name type="scientific">Permianibacter aggregans</name>
    <dbReference type="NCBI Taxonomy" id="1510150"/>
    <lineage>
        <taxon>Bacteria</taxon>
        <taxon>Pseudomonadati</taxon>
        <taxon>Pseudomonadota</taxon>
        <taxon>Gammaproteobacteria</taxon>
        <taxon>Pseudomonadales</taxon>
        <taxon>Pseudomonadaceae</taxon>
        <taxon>Permianibacter</taxon>
    </lineage>
</organism>
<keyword evidence="11" id="KW-1185">Reference proteome</keyword>
<evidence type="ECO:0000313" key="11">
    <source>
        <dbReference type="Proteomes" id="UP000295375"/>
    </source>
</evidence>
<feature type="domain" description="Ancillary SecYEG translocon subunit/Cell division coordinator CpoB TPR" evidence="9">
    <location>
        <begin position="15"/>
        <end position="207"/>
    </location>
</feature>
<reference evidence="10 11" key="1">
    <citation type="submission" date="2019-03" db="EMBL/GenBank/DDBJ databases">
        <title>Genomic Encyclopedia of Type Strains, Phase IV (KMG-IV): sequencing the most valuable type-strain genomes for metagenomic binning, comparative biology and taxonomic classification.</title>
        <authorList>
            <person name="Goeker M."/>
        </authorList>
    </citation>
    <scope>NUCLEOTIDE SEQUENCE [LARGE SCALE GENOMIC DNA]</scope>
    <source>
        <strain evidence="10 11">DSM 103792</strain>
    </source>
</reference>
<evidence type="ECO:0000256" key="7">
    <source>
        <dbReference type="ARBA" id="ARBA00023186"/>
    </source>
</evidence>
<protein>
    <submittedName>
        <fullName evidence="10">Putative negative regulator of RcsB-dependent stress response</fullName>
    </submittedName>
</protein>
<proteinExistence type="predicted"/>
<dbReference type="RefSeq" id="WP_157591418.1">
    <property type="nucleotide sequence ID" value="NZ_CP037953.1"/>
</dbReference>
<dbReference type="Pfam" id="PF09976">
    <property type="entry name" value="TPR_21"/>
    <property type="match status" value="1"/>
</dbReference>
<dbReference type="InterPro" id="IPR018704">
    <property type="entry name" value="SecYEG/CpoB_TPR"/>
</dbReference>
<dbReference type="PIRSF" id="PIRSF006170">
    <property type="entry name" value="YfgM"/>
    <property type="match status" value="1"/>
</dbReference>
<gene>
    <name evidence="10" type="ORF">EV696_108144</name>
</gene>
<keyword evidence="5 8" id="KW-1133">Transmembrane helix</keyword>
<dbReference type="PANTHER" id="PTHR38035:SF1">
    <property type="entry name" value="ANCILLARY SECYEG TRANSLOCON SUBUNIT"/>
    <property type="match status" value="1"/>
</dbReference>
<sequence>MDEILTEEQQLEKVRQWWKDNGVSVVLGLVLGLGALAGWRFWQSHQSETAMSASAAFEQVVKLSEQADKKAEFVAAAEALAKDHQGTVYAQFGQLYLARASVNDADLDKAAGLLQAVVNEAAHPALKHTATLRLARIRLAQGNAEQALQLAQISKDDAGTYHGAYAMVRGDALLALNREAEAHAAFEEAKAAGDVIATHPELDLKLDVTSL</sequence>
<keyword evidence="6 8" id="KW-0472">Membrane</keyword>
<dbReference type="Proteomes" id="UP000295375">
    <property type="component" value="Unassembled WGS sequence"/>
</dbReference>
<comment type="caution">
    <text evidence="10">The sequence shown here is derived from an EMBL/GenBank/DDBJ whole genome shotgun (WGS) entry which is preliminary data.</text>
</comment>
<dbReference type="InterPro" id="IPR026039">
    <property type="entry name" value="YfgM"/>
</dbReference>
<dbReference type="EMBL" id="SNYM01000008">
    <property type="protein sequence ID" value="TDQ48164.1"/>
    <property type="molecule type" value="Genomic_DNA"/>
</dbReference>
<evidence type="ECO:0000259" key="9">
    <source>
        <dbReference type="Pfam" id="PF09976"/>
    </source>
</evidence>
<evidence type="ECO:0000256" key="8">
    <source>
        <dbReference type="SAM" id="Phobius"/>
    </source>
</evidence>